<evidence type="ECO:0000256" key="2">
    <source>
        <dbReference type="ARBA" id="ARBA00022795"/>
    </source>
</evidence>
<evidence type="ECO:0000259" key="3">
    <source>
        <dbReference type="Pfam" id="PF13861"/>
    </source>
</evidence>
<reference evidence="4 5" key="1">
    <citation type="submission" date="2016-02" db="EMBL/GenBank/DDBJ databases">
        <title>Genome sequence of Moorella mulderi DSM 14980.</title>
        <authorList>
            <person name="Poehlein A."/>
            <person name="Daniel R."/>
        </authorList>
    </citation>
    <scope>NUCLEOTIDE SEQUENCE [LARGE SCALE GENOMIC DNA]</scope>
    <source>
        <strain evidence="4 5">DSM 14980</strain>
    </source>
</reference>
<dbReference type="GO" id="GO:0044781">
    <property type="term" value="P:bacterial-type flagellum organization"/>
    <property type="evidence" value="ECO:0007669"/>
    <property type="project" value="UniProtKB-KW"/>
</dbReference>
<keyword evidence="5" id="KW-1185">Reference proteome</keyword>
<dbReference type="InterPro" id="IPR005648">
    <property type="entry name" value="FlgD"/>
</dbReference>
<proteinExistence type="inferred from homology"/>
<accession>A0A151AYN3</accession>
<evidence type="ECO:0000313" key="5">
    <source>
        <dbReference type="Proteomes" id="UP000075670"/>
    </source>
</evidence>
<name>A0A151AYN3_9FIRM</name>
<comment type="caution">
    <text evidence="4">The sequence shown here is derived from an EMBL/GenBank/DDBJ whole genome shotgun (WGS) entry which is preliminary data.</text>
</comment>
<dbReference type="EMBL" id="LTBC01000003">
    <property type="protein sequence ID" value="KYH32663.1"/>
    <property type="molecule type" value="Genomic_DNA"/>
</dbReference>
<dbReference type="Pfam" id="PF03963">
    <property type="entry name" value="FlgD"/>
    <property type="match status" value="1"/>
</dbReference>
<evidence type="ECO:0000313" key="4">
    <source>
        <dbReference type="EMBL" id="KYH32663.1"/>
    </source>
</evidence>
<dbReference type="RefSeq" id="WP_062282925.1">
    <property type="nucleotide sequence ID" value="NZ_LTBC01000003.1"/>
</dbReference>
<protein>
    <submittedName>
        <fullName evidence="4">Basal-body rod modification protein FlgD</fullName>
    </submittedName>
</protein>
<comment type="similarity">
    <text evidence="1">Belongs to the FlgD family.</text>
</comment>
<sequence>MNASSVTATGSGTTATVTPKSLGKDDFLKLLAAQLRSQDPLNPMSNTEFIAQMAQFSALEQMNNLNESFNLVRQELQETMMLQAVSLIGKEVTAVVDDQTLMGTVSKVSWTAEGVMLLVGGQQVPLQAIAEVAMPATPAQTEPAS</sequence>
<feature type="domain" description="FlgD Tudor-like" evidence="3">
    <location>
        <begin position="80"/>
        <end position="129"/>
    </location>
</feature>
<dbReference type="PATRIC" id="fig|1122241.3.peg.1327"/>
<dbReference type="AlphaFoldDB" id="A0A151AYN3"/>
<organism evidence="4 5">
    <name type="scientific">Moorella mulderi DSM 14980</name>
    <dbReference type="NCBI Taxonomy" id="1122241"/>
    <lineage>
        <taxon>Bacteria</taxon>
        <taxon>Bacillati</taxon>
        <taxon>Bacillota</taxon>
        <taxon>Clostridia</taxon>
        <taxon>Neomoorellales</taxon>
        <taxon>Neomoorellaceae</taxon>
        <taxon>Neomoorella</taxon>
    </lineage>
</organism>
<dbReference type="Pfam" id="PF13861">
    <property type="entry name" value="FLgD_tudor"/>
    <property type="match status" value="1"/>
</dbReference>
<dbReference type="OrthoDB" id="280334at2"/>
<gene>
    <name evidence="4" type="primary">flgD</name>
    <name evidence="4" type="ORF">MOMUL_12650</name>
</gene>
<evidence type="ECO:0000256" key="1">
    <source>
        <dbReference type="ARBA" id="ARBA00010577"/>
    </source>
</evidence>
<dbReference type="InterPro" id="IPR025963">
    <property type="entry name" value="FLgD_Tudor"/>
</dbReference>
<dbReference type="Proteomes" id="UP000075670">
    <property type="component" value="Unassembled WGS sequence"/>
</dbReference>
<keyword evidence="2" id="KW-1005">Bacterial flagellum biogenesis</keyword>